<dbReference type="InterPro" id="IPR003409">
    <property type="entry name" value="MORN"/>
</dbReference>
<comment type="caution">
    <text evidence="4">The sequence shown here is derived from an EMBL/GenBank/DDBJ whole genome shotgun (WGS) entry which is preliminary data.</text>
</comment>
<evidence type="ECO:0000256" key="2">
    <source>
        <dbReference type="SAM" id="MobiDB-lite"/>
    </source>
</evidence>
<keyword evidence="5" id="KW-1185">Reference proteome</keyword>
<evidence type="ECO:0000313" key="5">
    <source>
        <dbReference type="Proteomes" id="UP001154420"/>
    </source>
</evidence>
<gene>
    <name evidence="4" type="ORF">D5281_05950</name>
</gene>
<accession>A0A9X5BEI2</accession>
<dbReference type="Proteomes" id="UP001154420">
    <property type="component" value="Unassembled WGS sequence"/>
</dbReference>
<evidence type="ECO:0000256" key="1">
    <source>
        <dbReference type="ARBA" id="ARBA00022737"/>
    </source>
</evidence>
<sequence>MLADCWQEWGIRMKKLFEEDDNEYSGVDRAKILVTVLPFILIIIILAITLIVNSIKKKGDDLDDLQKNIMEYTDENQEARTEESSQQTSSSSVVNQKDDSDQDRSGENMPAGQTQQDGDDNGENHGNDAGEEDISAGASPTPYQEAMKAQKDYSKVSFHTPEQLKDMMAYWSDNNQKAINDLVYLDHYLAMSWSLKGTKNFYYYGDTNGNGQPNGKGVAVYADNQYYYGDWANGMRSGKGTWMHFHIHQTTNSNDLYTYHHYTGEWVNDLPQGEGSEHYDYDMNLITGNDGYVTNRIGSYDAGLVNGEFYIITIYEDNSIKEWNAEADHGTWVYQNENKDKKGNRTVYVEIQDPNNYVWLHPKKNVGIGVPCLIVPESKTPTAS</sequence>
<evidence type="ECO:0000313" key="4">
    <source>
        <dbReference type="EMBL" id="NBJ92143.1"/>
    </source>
</evidence>
<feature type="region of interest" description="Disordered" evidence="2">
    <location>
        <begin position="75"/>
        <end position="150"/>
    </location>
</feature>
<feature type="compositionally biased region" description="Low complexity" evidence="2">
    <location>
        <begin position="84"/>
        <end position="94"/>
    </location>
</feature>
<reference evidence="4" key="1">
    <citation type="submission" date="2018-09" db="EMBL/GenBank/DDBJ databases">
        <title>Murine metabolic-syndrome-specific gut microbial biobank.</title>
        <authorList>
            <person name="Liu C."/>
        </authorList>
    </citation>
    <scope>NUCLEOTIDE SEQUENCE</scope>
    <source>
        <strain evidence="4">D42-62</strain>
    </source>
</reference>
<keyword evidence="3" id="KW-1133">Transmembrane helix</keyword>
<dbReference type="AlphaFoldDB" id="A0A9X5BEI2"/>
<feature type="transmembrane region" description="Helical" evidence="3">
    <location>
        <begin position="32"/>
        <end position="52"/>
    </location>
</feature>
<keyword evidence="1" id="KW-0677">Repeat</keyword>
<organism evidence="4 5">
    <name type="scientific">Parablautia muri</name>
    <dbReference type="NCBI Taxonomy" id="2320879"/>
    <lineage>
        <taxon>Bacteria</taxon>
        <taxon>Bacillati</taxon>
        <taxon>Bacillota</taxon>
        <taxon>Clostridia</taxon>
        <taxon>Lachnospirales</taxon>
        <taxon>Lachnospiraceae</taxon>
        <taxon>Parablautia</taxon>
    </lineage>
</organism>
<dbReference type="EMBL" id="QZDT01000006">
    <property type="protein sequence ID" value="NBJ92143.1"/>
    <property type="molecule type" value="Genomic_DNA"/>
</dbReference>
<feature type="compositionally biased region" description="Basic and acidic residues" evidence="2">
    <location>
        <begin position="96"/>
        <end position="106"/>
    </location>
</feature>
<evidence type="ECO:0000256" key="3">
    <source>
        <dbReference type="SAM" id="Phobius"/>
    </source>
</evidence>
<dbReference type="Pfam" id="PF02493">
    <property type="entry name" value="MORN"/>
    <property type="match status" value="3"/>
</dbReference>
<proteinExistence type="predicted"/>
<keyword evidence="3" id="KW-0812">Transmembrane</keyword>
<protein>
    <submittedName>
        <fullName evidence="4">Uncharacterized protein</fullName>
    </submittedName>
</protein>
<dbReference type="Gene3D" id="2.20.110.10">
    <property type="entry name" value="Histone H3 K4-specific methyltransferase SET7/9 N-terminal domain"/>
    <property type="match status" value="1"/>
</dbReference>
<dbReference type="SUPFAM" id="SSF82185">
    <property type="entry name" value="Histone H3 K4-specific methyltransferase SET7/9 N-terminal domain"/>
    <property type="match status" value="1"/>
</dbReference>
<keyword evidence="3" id="KW-0472">Membrane</keyword>
<name>A0A9X5BEI2_9FIRM</name>